<evidence type="ECO:0000256" key="6">
    <source>
        <dbReference type="ARBA" id="ARBA00022840"/>
    </source>
</evidence>
<comment type="catalytic activity">
    <reaction evidence="7">
        <text>L-threonyl-[protein] + ATP = O-phospho-L-threonyl-[protein] + ADP + H(+)</text>
        <dbReference type="Rhea" id="RHEA:46608"/>
        <dbReference type="Rhea" id="RHEA-COMP:11060"/>
        <dbReference type="Rhea" id="RHEA-COMP:11605"/>
        <dbReference type="ChEBI" id="CHEBI:15378"/>
        <dbReference type="ChEBI" id="CHEBI:30013"/>
        <dbReference type="ChEBI" id="CHEBI:30616"/>
        <dbReference type="ChEBI" id="CHEBI:61977"/>
        <dbReference type="ChEBI" id="CHEBI:456216"/>
        <dbReference type="EC" id="2.7.11.1"/>
    </reaction>
</comment>
<protein>
    <recommendedName>
        <fullName evidence="1">non-specific serine/threonine protein kinase</fullName>
        <ecNumber evidence="1">2.7.11.1</ecNumber>
    </recommendedName>
</protein>
<dbReference type="Pfam" id="PF00069">
    <property type="entry name" value="Pkinase"/>
    <property type="match status" value="1"/>
</dbReference>
<evidence type="ECO:0000256" key="8">
    <source>
        <dbReference type="ARBA" id="ARBA00048679"/>
    </source>
</evidence>
<feature type="binding site" evidence="9">
    <location>
        <position position="39"/>
    </location>
    <ligand>
        <name>ATP</name>
        <dbReference type="ChEBI" id="CHEBI:30616"/>
    </ligand>
</feature>
<evidence type="ECO:0000256" key="3">
    <source>
        <dbReference type="ARBA" id="ARBA00022679"/>
    </source>
</evidence>
<dbReference type="InterPro" id="IPR000719">
    <property type="entry name" value="Prot_kinase_dom"/>
</dbReference>
<keyword evidence="5" id="KW-0418">Kinase</keyword>
<keyword evidence="6 9" id="KW-0067">ATP-binding</keyword>
<evidence type="ECO:0000313" key="14">
    <source>
        <dbReference type="Proteomes" id="UP000478837"/>
    </source>
</evidence>
<sequence length="784" mass="86965">MQVGTQLGKYTIGRKLGAGGMADVYLATDSVMGRDIALKVLPPEFARDAERIHRFQKEVQASATLSHPNIIPVFDVGDAQVEGFTYHYYTMALLPGGDLKQRIEQGLTQEQSLTIIKAIADALGYAHNKGLVHRDIKPENVLFDESDRPILTDLGIAKAINSGTKMTGTGMSIGTPHYMSPEQAKGESDLDGRSDIYALGIMLFEMLTGQVPYQGDNTMAVGIMHIQNPLPELPQHLKDYQGLLDNCLAKDKASRYQHAQALITDIDKLLQGQAVRASQKTRVVQGANAQTQATANQGMKWGLGGALIATLLVVGVYFYQQNISPRAYSSPVSQQVQTSSVSQSRSQSSQPVAPQKNEAELAQARLAELAITRQLDELAKAAEADIAALRLTKPKGNNALEKISEMEHLKPKNALAAALTTRLSEKYRDLTLSTIKANQFDKAQDYIDALEAIKPGYSQSQGLSAELAQQKKRYEEAQVRLTAERKRQEKEAAIVVAVEKVKSAINAKKFIQANTALQMLKRLSPNYSQLNALTEQYARAKEAYESVERYIGKMVTIPAGTFMMGCTPRDSQCGSEEKPRHRVTVRSFKLMESEVTFAMWDVCVSAGGCKHIPQDEGWGRGDRPVINVSYDDVLKQFIPWLNRSTGQTFRLPSEAEWEYAARAGNDTQYGWGNGIGRNNANCKGCGSLWDNKQTAPVKRFSANQFGLYDLYGNVWEWTADCWNDSYKGAPSNGSAWILGACSRRVLRGGAWRNLPVYMRVSYRLWDRTDERRYDNGFRLAQDMQ</sequence>
<dbReference type="InterPro" id="IPR005532">
    <property type="entry name" value="SUMF_dom"/>
</dbReference>
<dbReference type="InterPro" id="IPR017441">
    <property type="entry name" value="Protein_kinase_ATP_BS"/>
</dbReference>
<keyword evidence="3" id="KW-0808">Transferase</keyword>
<dbReference type="Gene3D" id="3.90.1580.10">
    <property type="entry name" value="paralog of FGE (formylglycine-generating enzyme)"/>
    <property type="match status" value="1"/>
</dbReference>
<dbReference type="GO" id="GO:0005524">
    <property type="term" value="F:ATP binding"/>
    <property type="evidence" value="ECO:0007669"/>
    <property type="project" value="UniProtKB-UniRule"/>
</dbReference>
<evidence type="ECO:0000256" key="1">
    <source>
        <dbReference type="ARBA" id="ARBA00012513"/>
    </source>
</evidence>
<dbReference type="InterPro" id="IPR011009">
    <property type="entry name" value="Kinase-like_dom_sf"/>
</dbReference>
<dbReference type="Proteomes" id="UP000478837">
    <property type="component" value="Unassembled WGS sequence"/>
</dbReference>
<comment type="caution">
    <text evidence="13">The sequence shown here is derived from an EMBL/GenBank/DDBJ whole genome shotgun (WGS) entry which is preliminary data.</text>
</comment>
<dbReference type="SUPFAM" id="SSF56112">
    <property type="entry name" value="Protein kinase-like (PK-like)"/>
    <property type="match status" value="1"/>
</dbReference>
<comment type="catalytic activity">
    <reaction evidence="8">
        <text>L-seryl-[protein] + ATP = O-phospho-L-seryl-[protein] + ADP + H(+)</text>
        <dbReference type="Rhea" id="RHEA:17989"/>
        <dbReference type="Rhea" id="RHEA-COMP:9863"/>
        <dbReference type="Rhea" id="RHEA-COMP:11604"/>
        <dbReference type="ChEBI" id="CHEBI:15378"/>
        <dbReference type="ChEBI" id="CHEBI:29999"/>
        <dbReference type="ChEBI" id="CHEBI:30616"/>
        <dbReference type="ChEBI" id="CHEBI:83421"/>
        <dbReference type="ChEBI" id="CHEBI:456216"/>
        <dbReference type="EC" id="2.7.11.1"/>
    </reaction>
</comment>
<evidence type="ECO:0000256" key="11">
    <source>
        <dbReference type="SAM" id="MobiDB-lite"/>
    </source>
</evidence>
<evidence type="ECO:0000313" key="13">
    <source>
        <dbReference type="EMBL" id="NDW21196.1"/>
    </source>
</evidence>
<dbReference type="EC" id="2.7.11.1" evidence="1"/>
<evidence type="ECO:0000256" key="10">
    <source>
        <dbReference type="SAM" id="Coils"/>
    </source>
</evidence>
<dbReference type="FunFam" id="3.30.200.20:FF:000035">
    <property type="entry name" value="Serine/threonine protein kinase Stk1"/>
    <property type="match status" value="1"/>
</dbReference>
<reference evidence="13 14" key="1">
    <citation type="submission" date="2020-01" db="EMBL/GenBank/DDBJ databases">
        <title>Genomes of bacteria type strains.</title>
        <authorList>
            <person name="Chen J."/>
            <person name="Zhu S."/>
            <person name="Yang J."/>
        </authorList>
    </citation>
    <scope>NUCLEOTIDE SEQUENCE [LARGE SCALE GENOMIC DNA]</scope>
    <source>
        <strain evidence="13 14">LMG 22958</strain>
    </source>
</reference>
<evidence type="ECO:0000256" key="9">
    <source>
        <dbReference type="PROSITE-ProRule" id="PRU10141"/>
    </source>
</evidence>
<name>A0A6L9MSV0_9ALTE</name>
<dbReference type="PROSITE" id="PS50011">
    <property type="entry name" value="PROTEIN_KINASE_DOM"/>
    <property type="match status" value="1"/>
</dbReference>
<dbReference type="PROSITE" id="PS00108">
    <property type="entry name" value="PROTEIN_KINASE_ST"/>
    <property type="match status" value="1"/>
</dbReference>
<dbReference type="SMART" id="SM00220">
    <property type="entry name" value="S_TKc"/>
    <property type="match status" value="1"/>
</dbReference>
<dbReference type="Gene3D" id="1.10.510.10">
    <property type="entry name" value="Transferase(Phosphotransferase) domain 1"/>
    <property type="match status" value="1"/>
</dbReference>
<evidence type="ECO:0000256" key="7">
    <source>
        <dbReference type="ARBA" id="ARBA00047899"/>
    </source>
</evidence>
<evidence type="ECO:0000256" key="2">
    <source>
        <dbReference type="ARBA" id="ARBA00022527"/>
    </source>
</evidence>
<evidence type="ECO:0000256" key="4">
    <source>
        <dbReference type="ARBA" id="ARBA00022741"/>
    </source>
</evidence>
<feature type="region of interest" description="Disordered" evidence="11">
    <location>
        <begin position="338"/>
        <end position="358"/>
    </location>
</feature>
<keyword evidence="2" id="KW-0723">Serine/threonine-protein kinase</keyword>
<feature type="domain" description="Protein kinase" evidence="12">
    <location>
        <begin position="10"/>
        <end position="270"/>
    </location>
</feature>
<keyword evidence="14" id="KW-1185">Reference proteome</keyword>
<gene>
    <name evidence="13" type="ORF">GTW09_06665</name>
</gene>
<feature type="coiled-coil region" evidence="10">
    <location>
        <begin position="460"/>
        <end position="491"/>
    </location>
</feature>
<dbReference type="CDD" id="cd14014">
    <property type="entry name" value="STKc_PknB_like"/>
    <property type="match status" value="1"/>
</dbReference>
<evidence type="ECO:0000259" key="12">
    <source>
        <dbReference type="PROSITE" id="PS50011"/>
    </source>
</evidence>
<dbReference type="PANTHER" id="PTHR43289">
    <property type="entry name" value="MITOGEN-ACTIVATED PROTEIN KINASE KINASE KINASE 20-RELATED"/>
    <property type="match status" value="1"/>
</dbReference>
<keyword evidence="10" id="KW-0175">Coiled coil</keyword>
<organism evidence="13 14">
    <name type="scientific">Alteromonas hispanica</name>
    <dbReference type="NCBI Taxonomy" id="315421"/>
    <lineage>
        <taxon>Bacteria</taxon>
        <taxon>Pseudomonadati</taxon>
        <taxon>Pseudomonadota</taxon>
        <taxon>Gammaproteobacteria</taxon>
        <taxon>Alteromonadales</taxon>
        <taxon>Alteromonadaceae</taxon>
        <taxon>Alteromonas/Salinimonas group</taxon>
        <taxon>Alteromonas</taxon>
    </lineage>
</organism>
<dbReference type="PROSITE" id="PS00107">
    <property type="entry name" value="PROTEIN_KINASE_ATP"/>
    <property type="match status" value="1"/>
</dbReference>
<dbReference type="EMBL" id="JAAAWP010000003">
    <property type="protein sequence ID" value="NDW21196.1"/>
    <property type="molecule type" value="Genomic_DNA"/>
</dbReference>
<evidence type="ECO:0000256" key="5">
    <source>
        <dbReference type="ARBA" id="ARBA00022777"/>
    </source>
</evidence>
<accession>A0A6L9MSV0</accession>
<proteinExistence type="predicted"/>
<dbReference type="GO" id="GO:0004674">
    <property type="term" value="F:protein serine/threonine kinase activity"/>
    <property type="evidence" value="ECO:0007669"/>
    <property type="project" value="UniProtKB-KW"/>
</dbReference>
<keyword evidence="4 9" id="KW-0547">Nucleotide-binding</keyword>
<dbReference type="PANTHER" id="PTHR43289:SF6">
    <property type="entry name" value="SERINE_THREONINE-PROTEIN KINASE NEKL-3"/>
    <property type="match status" value="1"/>
</dbReference>
<dbReference type="AlphaFoldDB" id="A0A6L9MSV0"/>
<dbReference type="RefSeq" id="WP_163111051.1">
    <property type="nucleotide sequence ID" value="NZ_JAAAWP010000003.1"/>
</dbReference>
<dbReference type="InterPro" id="IPR042095">
    <property type="entry name" value="SUMF_sf"/>
</dbReference>
<dbReference type="FunFam" id="1.10.510.10:FF:000021">
    <property type="entry name" value="Serine/threonine protein kinase"/>
    <property type="match status" value="1"/>
</dbReference>
<dbReference type="Gene3D" id="3.30.200.20">
    <property type="entry name" value="Phosphorylase Kinase, domain 1"/>
    <property type="match status" value="1"/>
</dbReference>
<dbReference type="InterPro" id="IPR008271">
    <property type="entry name" value="Ser/Thr_kinase_AS"/>
</dbReference>
<dbReference type="Pfam" id="PF03781">
    <property type="entry name" value="FGE-sulfatase"/>
    <property type="match status" value="1"/>
</dbReference>
<dbReference type="InterPro" id="IPR016187">
    <property type="entry name" value="CTDL_fold"/>
</dbReference>
<dbReference type="SUPFAM" id="SSF56436">
    <property type="entry name" value="C-type lectin-like"/>
    <property type="match status" value="1"/>
</dbReference>